<reference evidence="1" key="1">
    <citation type="submission" date="2025-08" db="UniProtKB">
        <authorList>
            <consortium name="Ensembl"/>
        </authorList>
    </citation>
    <scope>IDENTIFICATION</scope>
</reference>
<protein>
    <submittedName>
        <fullName evidence="1">Uncharacterized protein</fullName>
    </submittedName>
</protein>
<evidence type="ECO:0000313" key="2">
    <source>
        <dbReference type="Proteomes" id="UP000694728"/>
    </source>
</evidence>
<name>A0A8D1KYV5_PIG</name>
<organism evidence="1 2">
    <name type="scientific">Sus scrofa</name>
    <name type="common">Pig</name>
    <dbReference type="NCBI Taxonomy" id="9823"/>
    <lineage>
        <taxon>Eukaryota</taxon>
        <taxon>Metazoa</taxon>
        <taxon>Chordata</taxon>
        <taxon>Craniata</taxon>
        <taxon>Vertebrata</taxon>
        <taxon>Euteleostomi</taxon>
        <taxon>Mammalia</taxon>
        <taxon>Eutheria</taxon>
        <taxon>Laurasiatheria</taxon>
        <taxon>Artiodactyla</taxon>
        <taxon>Suina</taxon>
        <taxon>Suidae</taxon>
        <taxon>Sus</taxon>
    </lineage>
</organism>
<dbReference type="Ensembl" id="ENSSSCT00045031504.1">
    <property type="protein sequence ID" value="ENSSSCP00045021830.1"/>
    <property type="gene ID" value="ENSSSCG00045018519.1"/>
</dbReference>
<dbReference type="Gene3D" id="3.40.50.300">
    <property type="entry name" value="P-loop containing nucleotide triphosphate hydrolases"/>
    <property type="match status" value="1"/>
</dbReference>
<evidence type="ECO:0000313" key="1">
    <source>
        <dbReference type="Ensembl" id="ENSSSCP00045021830.1"/>
    </source>
</evidence>
<dbReference type="InterPro" id="IPR027417">
    <property type="entry name" value="P-loop_NTPase"/>
</dbReference>
<accession>A0A8D1KYV5</accession>
<sequence length="57" mass="6845">MTEEEVRFEGIFFPKQILSPEMLQEVREEFTFKEEDVLILTFPKSGHRFEPWPRSVG</sequence>
<dbReference type="Proteomes" id="UP000694728">
    <property type="component" value="Unplaced"/>
</dbReference>
<dbReference type="AlphaFoldDB" id="A0A8D1KYV5"/>
<proteinExistence type="predicted"/>